<proteinExistence type="predicted"/>
<dbReference type="Proteomes" id="UP000521943">
    <property type="component" value="Unassembled WGS sequence"/>
</dbReference>
<accession>A0A8H6MHD4</accession>
<feature type="region of interest" description="Disordered" evidence="1">
    <location>
        <begin position="259"/>
        <end position="320"/>
    </location>
</feature>
<gene>
    <name evidence="2" type="ORF">DFP72DRAFT_1163023</name>
</gene>
<feature type="compositionally biased region" description="Polar residues" evidence="1">
    <location>
        <begin position="259"/>
        <end position="268"/>
    </location>
</feature>
<sequence>MPRSPVFAVKAQDRKSLDHSIYSSIDSFLKPLKGTSRRLQVVSTVLANETQLLQRIFYKGKNQHRSALFWRRAAEIHRYSERLRGIDLTDFVFRLRCSFFGEDALRNLNVLKGAWTLCPDVETLTRAQERCAEAQTLLAKFQARTMDAYNSFSISIQTGAFIQILLVLAAITARMNSIAQEYEETIGSLLQSIRRLRAALERTSVGEISGAQSFTGSSLQEIVQSTSKSTACSLMEELMIVDPPTVAKVEATFPENSQAPIEVVSSNEATKKKDQSPGMASTGNSTRRLAQKSHPPKEQKRPVKEKKRRRDEIDDIFGLF</sequence>
<dbReference type="PANTHER" id="PTHR37792">
    <property type="entry name" value="RIBONUCLEASE MRP PROTEIN SUBUNIT RMP1"/>
    <property type="match status" value="1"/>
</dbReference>
<feature type="compositionally biased region" description="Polar residues" evidence="1">
    <location>
        <begin position="278"/>
        <end position="288"/>
    </location>
</feature>
<protein>
    <recommendedName>
        <fullName evidence="4">Nucleolus and neural progenitor protein-like N-terminal domain-containing protein</fullName>
    </recommendedName>
</protein>
<evidence type="ECO:0008006" key="4">
    <source>
        <dbReference type="Google" id="ProtNLM"/>
    </source>
</evidence>
<dbReference type="GO" id="GO:0000466">
    <property type="term" value="P:maturation of 5.8S rRNA from tricistronic rRNA transcript (SSU-rRNA, 5.8S rRNA, LSU-rRNA)"/>
    <property type="evidence" value="ECO:0007669"/>
    <property type="project" value="TreeGrafter"/>
</dbReference>
<dbReference type="AlphaFoldDB" id="A0A8H6MHD4"/>
<dbReference type="OrthoDB" id="114080at2759"/>
<dbReference type="EMBL" id="JACGCI010000003">
    <property type="protein sequence ID" value="KAF6765167.1"/>
    <property type="molecule type" value="Genomic_DNA"/>
</dbReference>
<comment type="caution">
    <text evidence="2">The sequence shown here is derived from an EMBL/GenBank/DDBJ whole genome shotgun (WGS) entry which is preliminary data.</text>
</comment>
<evidence type="ECO:0000313" key="3">
    <source>
        <dbReference type="Proteomes" id="UP000521943"/>
    </source>
</evidence>
<dbReference type="PANTHER" id="PTHR37792:SF1">
    <property type="entry name" value="RIBONUCLEASE MRP PROTEIN SUBUNIT RMP1"/>
    <property type="match status" value="1"/>
</dbReference>
<dbReference type="GO" id="GO:0000172">
    <property type="term" value="C:ribonuclease MRP complex"/>
    <property type="evidence" value="ECO:0007669"/>
    <property type="project" value="InterPro"/>
</dbReference>
<reference evidence="2 3" key="1">
    <citation type="submission" date="2020-07" db="EMBL/GenBank/DDBJ databases">
        <title>Comparative genomics of pyrophilous fungi reveals a link between fire events and developmental genes.</title>
        <authorList>
            <consortium name="DOE Joint Genome Institute"/>
            <person name="Steindorff A.S."/>
            <person name="Carver A."/>
            <person name="Calhoun S."/>
            <person name="Stillman K."/>
            <person name="Liu H."/>
            <person name="Lipzen A."/>
            <person name="Pangilinan J."/>
            <person name="Labutti K."/>
            <person name="Bruns T.D."/>
            <person name="Grigoriev I.V."/>
        </authorList>
    </citation>
    <scope>NUCLEOTIDE SEQUENCE [LARGE SCALE GENOMIC DNA]</scope>
    <source>
        <strain evidence="2 3">CBS 144469</strain>
    </source>
</reference>
<dbReference type="GO" id="GO:0042134">
    <property type="term" value="F:rRNA primary transcript binding"/>
    <property type="evidence" value="ECO:0007669"/>
    <property type="project" value="InterPro"/>
</dbReference>
<dbReference type="GO" id="GO:0000294">
    <property type="term" value="P:nuclear-transcribed mRNA catabolic process, RNase MRP-dependent"/>
    <property type="evidence" value="ECO:0007669"/>
    <property type="project" value="TreeGrafter"/>
</dbReference>
<evidence type="ECO:0000256" key="1">
    <source>
        <dbReference type="SAM" id="MobiDB-lite"/>
    </source>
</evidence>
<dbReference type="InterPro" id="IPR047205">
    <property type="entry name" value="RMP1"/>
</dbReference>
<keyword evidence="3" id="KW-1185">Reference proteome</keyword>
<evidence type="ECO:0000313" key="2">
    <source>
        <dbReference type="EMBL" id="KAF6765167.1"/>
    </source>
</evidence>
<name>A0A8H6MHD4_9AGAR</name>
<organism evidence="2 3">
    <name type="scientific">Ephemerocybe angulata</name>
    <dbReference type="NCBI Taxonomy" id="980116"/>
    <lineage>
        <taxon>Eukaryota</taxon>
        <taxon>Fungi</taxon>
        <taxon>Dikarya</taxon>
        <taxon>Basidiomycota</taxon>
        <taxon>Agaricomycotina</taxon>
        <taxon>Agaricomycetes</taxon>
        <taxon>Agaricomycetidae</taxon>
        <taxon>Agaricales</taxon>
        <taxon>Agaricineae</taxon>
        <taxon>Psathyrellaceae</taxon>
        <taxon>Ephemerocybe</taxon>
    </lineage>
</organism>